<feature type="compositionally biased region" description="Polar residues" evidence="5">
    <location>
        <begin position="164"/>
        <end position="184"/>
    </location>
</feature>
<gene>
    <name evidence="7" type="ORF">C9374_011305</name>
</gene>
<keyword evidence="3 4" id="KW-0539">Nucleus</keyword>
<feature type="region of interest" description="Disordered" evidence="5">
    <location>
        <begin position="752"/>
        <end position="806"/>
    </location>
</feature>
<accession>A0AA88H0G6</accession>
<sequence>MTLPNKLNYDPKQIAIQRRYLAAAAAQRGVQPPGLIPQTTPTNTTTAATGQPMVDIYGYPTTATTGQPYQQNGGYPYPGASTATTGAYGQAPYTGGPPHQGVYGHTSHPMAAIHAQQQALLQPHQLPPGASIGPNGTIIMPNGMIMAPGGSSTSGMMGSPPSSLTHHGGNSTPNMTSQQQQQHLMASPSTTTTTKKSSSKKRKNQQNSTNENASSQMNPNDLSPPPNSKKKKSKKKESSSQSAAAENSNNESNNNNTNPTPPAIPFGNSAIIKSPKMIKEEIQQINDLFGKAIDALIDRFNAVKIRSSSSALSGVTQNNLLLFKEEEKYKPKEEEIITSFPTPQPAASTQQDSDAEQNPSTSVAPSQALFNTQQQTKLIQNYPVFVSGKQNPQVIASMMPNETGTNGVSGLYEEEKNRKPFFYKDDSEGEYVLVEDLIEEIIDDVDVYLKRETLAHHLSEYSNNIFNLLKERLVSYIESNRETLTKFLLSADTMTFLGQYLVQQESFQHVIAQLRSIIDVSVKKFEEKTKEEANTQIILSSGSTVDVTDEAIDQFGSNEALPQDYSKNVSLIEMTPKDILLVFLGKDTQNEKQEDVNTFLERFKELQKQYRVECGYIDDGMRKWQEAFERVLNNQSLCRIVTFEERHRCKKSLEARFSIMKQLLKDKYLTKVLSLQENTLLRSKRRGNLPRHATNVLKSWLFSHFLHPYPSESEKKDLCMETGLTLTQVNNWFINQRVRTWRPMLESMLEGEKDKTASGGEGGTPQPSSSTRATPESGSKKRSKKNQQAAAAQQQMPPSAQPIMQQQIPQQTVMMANPGAQMMTPDMTGSAYPQHYTWSNATPQYMEYIDEDLKF</sequence>
<dbReference type="PANTHER" id="PTHR11850">
    <property type="entry name" value="HOMEOBOX PROTEIN TRANSCRIPTION FACTORS"/>
    <property type="match status" value="1"/>
</dbReference>
<feature type="domain" description="Homeobox" evidence="6">
    <location>
        <begin position="680"/>
        <end position="743"/>
    </location>
</feature>
<dbReference type="InterPro" id="IPR001356">
    <property type="entry name" value="HD"/>
</dbReference>
<name>A0AA88H0G6_NAELO</name>
<dbReference type="Proteomes" id="UP000816034">
    <property type="component" value="Unassembled WGS sequence"/>
</dbReference>
<dbReference type="GO" id="GO:0003677">
    <property type="term" value="F:DNA binding"/>
    <property type="evidence" value="ECO:0007669"/>
    <property type="project" value="UniProtKB-UniRule"/>
</dbReference>
<dbReference type="RefSeq" id="XP_044554474.1">
    <property type="nucleotide sequence ID" value="XM_044686946.1"/>
</dbReference>
<feature type="region of interest" description="Disordered" evidence="5">
    <location>
        <begin position="337"/>
        <end position="364"/>
    </location>
</feature>
<proteinExistence type="predicted"/>
<evidence type="ECO:0000256" key="4">
    <source>
        <dbReference type="PROSITE-ProRule" id="PRU00108"/>
    </source>
</evidence>
<feature type="compositionally biased region" description="Polar residues" evidence="5">
    <location>
        <begin position="339"/>
        <end position="364"/>
    </location>
</feature>
<dbReference type="InterPro" id="IPR050224">
    <property type="entry name" value="TALE_homeobox"/>
</dbReference>
<dbReference type="Pfam" id="PF05920">
    <property type="entry name" value="Homeobox_KN"/>
    <property type="match status" value="1"/>
</dbReference>
<dbReference type="SMART" id="SM00389">
    <property type="entry name" value="HOX"/>
    <property type="match status" value="1"/>
</dbReference>
<dbReference type="AlphaFoldDB" id="A0AA88H0G6"/>
<feature type="compositionally biased region" description="Polar residues" evidence="5">
    <location>
        <begin position="765"/>
        <end position="777"/>
    </location>
</feature>
<evidence type="ECO:0000259" key="6">
    <source>
        <dbReference type="PROSITE" id="PS50071"/>
    </source>
</evidence>
<feature type="compositionally biased region" description="Low complexity" evidence="5">
    <location>
        <begin position="239"/>
        <end position="258"/>
    </location>
</feature>
<dbReference type="GO" id="GO:0005634">
    <property type="term" value="C:nucleus"/>
    <property type="evidence" value="ECO:0007669"/>
    <property type="project" value="UniProtKB-SubCell"/>
</dbReference>
<keyword evidence="8" id="KW-1185">Reference proteome</keyword>
<feature type="DNA-binding region" description="Homeobox" evidence="4">
    <location>
        <begin position="682"/>
        <end position="744"/>
    </location>
</feature>
<comment type="subcellular location">
    <subcellularLocation>
        <location evidence="4">Nucleus</location>
    </subcellularLocation>
</comment>
<keyword evidence="1 4" id="KW-0238">DNA-binding</keyword>
<feature type="compositionally biased region" description="Low complexity" evidence="5">
    <location>
        <begin position="187"/>
        <end position="196"/>
    </location>
</feature>
<organism evidence="7 8">
    <name type="scientific">Naegleria lovaniensis</name>
    <name type="common">Amoeba</name>
    <dbReference type="NCBI Taxonomy" id="51637"/>
    <lineage>
        <taxon>Eukaryota</taxon>
        <taxon>Discoba</taxon>
        <taxon>Heterolobosea</taxon>
        <taxon>Tetramitia</taxon>
        <taxon>Eutetramitia</taxon>
        <taxon>Vahlkampfiidae</taxon>
        <taxon>Naegleria</taxon>
    </lineage>
</organism>
<evidence type="ECO:0000256" key="1">
    <source>
        <dbReference type="ARBA" id="ARBA00023125"/>
    </source>
</evidence>
<dbReference type="InterPro" id="IPR008422">
    <property type="entry name" value="KN_HD"/>
</dbReference>
<feature type="compositionally biased region" description="Low complexity" evidence="5">
    <location>
        <begin position="146"/>
        <end position="163"/>
    </location>
</feature>
<dbReference type="Gene3D" id="1.10.10.60">
    <property type="entry name" value="Homeodomain-like"/>
    <property type="match status" value="1"/>
</dbReference>
<evidence type="ECO:0000256" key="2">
    <source>
        <dbReference type="ARBA" id="ARBA00023155"/>
    </source>
</evidence>
<dbReference type="GO" id="GO:0006355">
    <property type="term" value="P:regulation of DNA-templated transcription"/>
    <property type="evidence" value="ECO:0007669"/>
    <property type="project" value="InterPro"/>
</dbReference>
<evidence type="ECO:0000256" key="5">
    <source>
        <dbReference type="SAM" id="MobiDB-lite"/>
    </source>
</evidence>
<evidence type="ECO:0000313" key="7">
    <source>
        <dbReference type="EMBL" id="KAG2392580.1"/>
    </source>
</evidence>
<dbReference type="SUPFAM" id="SSF46689">
    <property type="entry name" value="Homeodomain-like"/>
    <property type="match status" value="1"/>
</dbReference>
<feature type="compositionally biased region" description="Polar residues" evidence="5">
    <location>
        <begin position="205"/>
        <end position="221"/>
    </location>
</feature>
<evidence type="ECO:0000313" key="8">
    <source>
        <dbReference type="Proteomes" id="UP000816034"/>
    </source>
</evidence>
<reference evidence="7 8" key="1">
    <citation type="journal article" date="2018" name="BMC Genomics">
        <title>The genome of Naegleria lovaniensis, the basis for a comparative approach to unravel pathogenicity factors of the human pathogenic amoeba N. fowleri.</title>
        <authorList>
            <person name="Liechti N."/>
            <person name="Schurch N."/>
            <person name="Bruggmann R."/>
            <person name="Wittwer M."/>
        </authorList>
    </citation>
    <scope>NUCLEOTIDE SEQUENCE [LARGE SCALE GENOMIC DNA]</scope>
    <source>
        <strain evidence="7 8">ATCC 30569</strain>
    </source>
</reference>
<feature type="region of interest" description="Disordered" evidence="5">
    <location>
        <begin position="141"/>
        <end position="268"/>
    </location>
</feature>
<dbReference type="GeneID" id="68103759"/>
<dbReference type="PROSITE" id="PS50071">
    <property type="entry name" value="HOMEOBOX_2"/>
    <property type="match status" value="1"/>
</dbReference>
<evidence type="ECO:0000256" key="3">
    <source>
        <dbReference type="ARBA" id="ARBA00023242"/>
    </source>
</evidence>
<protein>
    <recommendedName>
        <fullName evidence="6">Homeobox domain-containing protein</fullName>
    </recommendedName>
</protein>
<comment type="caution">
    <text evidence="7">The sequence shown here is derived from an EMBL/GenBank/DDBJ whole genome shotgun (WGS) entry which is preliminary data.</text>
</comment>
<dbReference type="InterPro" id="IPR009057">
    <property type="entry name" value="Homeodomain-like_sf"/>
</dbReference>
<keyword evidence="2 4" id="KW-0371">Homeobox</keyword>
<dbReference type="EMBL" id="PYSW02000004">
    <property type="protein sequence ID" value="KAG2392580.1"/>
    <property type="molecule type" value="Genomic_DNA"/>
</dbReference>
<feature type="compositionally biased region" description="Low complexity" evidence="5">
    <location>
        <begin position="787"/>
        <end position="806"/>
    </location>
</feature>
<dbReference type="CDD" id="cd00086">
    <property type="entry name" value="homeodomain"/>
    <property type="match status" value="1"/>
</dbReference>